<dbReference type="Proteomes" id="UP000197138">
    <property type="component" value="Unassembled WGS sequence"/>
</dbReference>
<dbReference type="EMBL" id="PGOL01002778">
    <property type="protein sequence ID" value="PKI45136.1"/>
    <property type="molecule type" value="Genomic_DNA"/>
</dbReference>
<feature type="compositionally biased region" description="Low complexity" evidence="2">
    <location>
        <begin position="27"/>
        <end position="37"/>
    </location>
</feature>
<evidence type="ECO:0000256" key="1">
    <source>
        <dbReference type="PROSITE-ProRule" id="PRU00175"/>
    </source>
</evidence>
<gene>
    <name evidence="4" type="ORF">CDL15_Pgr018165</name>
    <name evidence="5" type="ORF">CRG98_034520</name>
</gene>
<dbReference type="AlphaFoldDB" id="A0A218WIS6"/>
<dbReference type="Gene3D" id="3.30.40.10">
    <property type="entry name" value="Zinc/RING finger domain, C3HC4 (zinc finger)"/>
    <property type="match status" value="1"/>
</dbReference>
<reference evidence="6" key="1">
    <citation type="journal article" date="2017" name="Plant J.">
        <title>The pomegranate (Punica granatum L.) genome and the genomics of punicalagin biosynthesis.</title>
        <authorList>
            <person name="Qin G."/>
            <person name="Xu C."/>
            <person name="Ming R."/>
            <person name="Tang H."/>
            <person name="Guyot R."/>
            <person name="Kramer E.M."/>
            <person name="Hu Y."/>
            <person name="Yi X."/>
            <person name="Qi Y."/>
            <person name="Xu X."/>
            <person name="Gao Z."/>
            <person name="Pan H."/>
            <person name="Jian J."/>
            <person name="Tian Y."/>
            <person name="Yue Z."/>
            <person name="Xu Y."/>
        </authorList>
    </citation>
    <scope>NUCLEOTIDE SEQUENCE [LARGE SCALE GENOMIC DNA]</scope>
    <source>
        <strain evidence="6">cv. Dabenzi</strain>
    </source>
</reference>
<dbReference type="EMBL" id="MTKT01004293">
    <property type="protein sequence ID" value="OWM72280.1"/>
    <property type="molecule type" value="Genomic_DNA"/>
</dbReference>
<keyword evidence="1" id="KW-0863">Zinc-finger</keyword>
<protein>
    <recommendedName>
        <fullName evidence="3">RING-type domain-containing protein</fullName>
    </recommendedName>
</protein>
<dbReference type="PANTHER" id="PTHR47531">
    <property type="entry name" value="RING/U-BOX SUPERFAMILY PROTEIN"/>
    <property type="match status" value="1"/>
</dbReference>
<sequence>MGSGGSKASSSSGRRDRSKGKARVFQSSCLGSLSGSRRGPDNADQVYEPCDKDGDDYTQRANQDEADTDQLKTASNRKGEVGSLSETAGVSSNAELQEWDRSSIMSDTASRAGSSSVRASINRQLNPSSRFFSRFSFNRGNVSFRLSRATSLGSSRDYHVSPTNLTRSDDEEDLHFHGAPSSGLFDINESRQGSDSLHSSRVNRDPTRFIDGALGNRWSSSLASEPSDNLGANLTISSTSDVDRDVDNARAAVDMNFRNPRLLPEHGYVESGPSDRRAGAREPVERNVRFSRTLSVGRLRDRVLRRSSLSEFTYCPVQREGEASDEGQGTEREGLGVETRTSAAESNAASLQPTSGYSPAGLSDSLFSDQYHEADTSRSREARYRDLLEHRSDFLERRRRIRSQVRALQRLESRFENLSGHERSCILSGQHRTGRCTCRNGNRGANSNDDTNARASISRIVMLAEALFEVLDEIHQQSVVLSSRPSVSSIGSVPAPNEVVDSLPTKLYSKLQTQKTEEAAQCYICLVEYEEGESVRILPCHHEFHRACIDKWLKEIHRVCPLCRGDICRSGSFSAENEV</sequence>
<reference evidence="5 7" key="3">
    <citation type="submission" date="2017-11" db="EMBL/GenBank/DDBJ databases">
        <title>De-novo sequencing of pomegranate (Punica granatum L.) genome.</title>
        <authorList>
            <person name="Akparov Z."/>
            <person name="Amiraslanov A."/>
            <person name="Hajiyeva S."/>
            <person name="Abbasov M."/>
            <person name="Kaur K."/>
            <person name="Hamwieh A."/>
            <person name="Solovyev V."/>
            <person name="Salamov A."/>
            <person name="Braich B."/>
            <person name="Kosarev P."/>
            <person name="Mahmoud A."/>
            <person name="Hajiyev E."/>
            <person name="Babayeva S."/>
            <person name="Izzatullayeva V."/>
            <person name="Mammadov A."/>
            <person name="Mammadov A."/>
            <person name="Sharifova S."/>
            <person name="Ojaghi J."/>
            <person name="Eynullazada K."/>
            <person name="Bayramov B."/>
            <person name="Abdulazimova A."/>
            <person name="Shahmuradov I."/>
        </authorList>
    </citation>
    <scope>NUCLEOTIDE SEQUENCE [LARGE SCALE GENOMIC DNA]</scope>
    <source>
        <strain evidence="5">AG2017</strain>
        <strain evidence="7">cv. AG2017</strain>
        <tissue evidence="5">Leaf</tissue>
    </source>
</reference>
<feature type="region of interest" description="Disordered" evidence="2">
    <location>
        <begin position="155"/>
        <end position="206"/>
    </location>
</feature>
<dbReference type="SMART" id="SM00184">
    <property type="entry name" value="RING"/>
    <property type="match status" value="1"/>
</dbReference>
<keyword evidence="7" id="KW-1185">Reference proteome</keyword>
<feature type="compositionally biased region" description="Basic and acidic residues" evidence="2">
    <location>
        <begin position="49"/>
        <end position="58"/>
    </location>
</feature>
<evidence type="ECO:0000256" key="2">
    <source>
        <dbReference type="SAM" id="MobiDB-lite"/>
    </source>
</evidence>
<dbReference type="GeneID" id="116191916"/>
<feature type="compositionally biased region" description="Polar residues" evidence="2">
    <location>
        <begin position="190"/>
        <end position="200"/>
    </location>
</feature>
<dbReference type="InterPro" id="IPR001841">
    <property type="entry name" value="Znf_RING"/>
</dbReference>
<organism evidence="4 6">
    <name type="scientific">Punica granatum</name>
    <name type="common">Pomegranate</name>
    <dbReference type="NCBI Taxonomy" id="22663"/>
    <lineage>
        <taxon>Eukaryota</taxon>
        <taxon>Viridiplantae</taxon>
        <taxon>Streptophyta</taxon>
        <taxon>Embryophyta</taxon>
        <taxon>Tracheophyta</taxon>
        <taxon>Spermatophyta</taxon>
        <taxon>Magnoliopsida</taxon>
        <taxon>eudicotyledons</taxon>
        <taxon>Gunneridae</taxon>
        <taxon>Pentapetalae</taxon>
        <taxon>rosids</taxon>
        <taxon>malvids</taxon>
        <taxon>Myrtales</taxon>
        <taxon>Lythraceae</taxon>
        <taxon>Punica</taxon>
    </lineage>
</organism>
<feature type="region of interest" description="Disordered" evidence="2">
    <location>
        <begin position="1"/>
        <end position="115"/>
    </location>
</feature>
<feature type="region of interest" description="Disordered" evidence="2">
    <location>
        <begin position="264"/>
        <end position="283"/>
    </location>
</feature>
<evidence type="ECO:0000259" key="3">
    <source>
        <dbReference type="PROSITE" id="PS50089"/>
    </source>
</evidence>
<keyword evidence="1" id="KW-0479">Metal-binding</keyword>
<dbReference type="OrthoDB" id="8062037at2759"/>
<dbReference type="PANTHER" id="PTHR47531:SF2">
    <property type="entry name" value="RING_U-BOX SUPERFAMILY PROTEIN"/>
    <property type="match status" value="1"/>
</dbReference>
<feature type="compositionally biased region" description="Low complexity" evidence="2">
    <location>
        <begin position="1"/>
        <end position="12"/>
    </location>
</feature>
<evidence type="ECO:0000313" key="7">
    <source>
        <dbReference type="Proteomes" id="UP000233551"/>
    </source>
</evidence>
<proteinExistence type="predicted"/>
<feature type="region of interest" description="Disordered" evidence="2">
    <location>
        <begin position="319"/>
        <end position="363"/>
    </location>
</feature>
<dbReference type="GO" id="GO:0008270">
    <property type="term" value="F:zinc ion binding"/>
    <property type="evidence" value="ECO:0007669"/>
    <property type="project" value="UniProtKB-KW"/>
</dbReference>
<dbReference type="STRING" id="22663.A0A218WIS6"/>
<dbReference type="FunFam" id="3.30.40.10:FF:000388">
    <property type="entry name" value="Putative RING zinc finger domain superfamily protein"/>
    <property type="match status" value="1"/>
</dbReference>
<dbReference type="Proteomes" id="UP000233551">
    <property type="component" value="Unassembled WGS sequence"/>
</dbReference>
<evidence type="ECO:0000313" key="4">
    <source>
        <dbReference type="EMBL" id="OWM72280.1"/>
    </source>
</evidence>
<reference evidence="4" key="2">
    <citation type="submission" date="2017-06" db="EMBL/GenBank/DDBJ databases">
        <title>The pomegranate genome and the genomics of punicalagin biosynthesis.</title>
        <authorList>
            <person name="Xu C."/>
        </authorList>
    </citation>
    <scope>NUCLEOTIDE SEQUENCE [LARGE SCALE GENOMIC DNA]</scope>
    <source>
        <tissue evidence="4">Fresh leaf</tissue>
    </source>
</reference>
<dbReference type="PROSITE" id="PS50089">
    <property type="entry name" value="ZF_RING_2"/>
    <property type="match status" value="1"/>
</dbReference>
<dbReference type="SUPFAM" id="SSF57850">
    <property type="entry name" value="RING/U-box"/>
    <property type="match status" value="1"/>
</dbReference>
<dbReference type="InterPro" id="IPR013083">
    <property type="entry name" value="Znf_RING/FYVE/PHD"/>
</dbReference>
<evidence type="ECO:0000313" key="5">
    <source>
        <dbReference type="EMBL" id="PKI45136.1"/>
    </source>
</evidence>
<evidence type="ECO:0000313" key="6">
    <source>
        <dbReference type="Proteomes" id="UP000197138"/>
    </source>
</evidence>
<accession>A0A218WIS6</accession>
<feature type="compositionally biased region" description="Polar residues" evidence="2">
    <location>
        <begin position="84"/>
        <end position="95"/>
    </location>
</feature>
<feature type="compositionally biased region" description="Polar residues" evidence="2">
    <location>
        <begin position="339"/>
        <end position="357"/>
    </location>
</feature>
<dbReference type="Pfam" id="PF13639">
    <property type="entry name" value="zf-RING_2"/>
    <property type="match status" value="1"/>
</dbReference>
<feature type="domain" description="RING-type" evidence="3">
    <location>
        <begin position="522"/>
        <end position="564"/>
    </location>
</feature>
<name>A0A218WIS6_PUNGR</name>
<comment type="caution">
    <text evidence="4">The sequence shown here is derived from an EMBL/GenBank/DDBJ whole genome shotgun (WGS) entry which is preliminary data.</text>
</comment>
<keyword evidence="1" id="KW-0862">Zinc</keyword>